<comment type="caution">
    <text evidence="1">The sequence shown here is derived from an EMBL/GenBank/DDBJ whole genome shotgun (WGS) entry which is preliminary data.</text>
</comment>
<evidence type="ECO:0000313" key="2">
    <source>
        <dbReference type="Proteomes" id="UP001467674"/>
    </source>
</evidence>
<gene>
    <name evidence="1" type="ORF">ABQG71_06260</name>
</gene>
<dbReference type="Proteomes" id="UP001467674">
    <property type="component" value="Unassembled WGS sequence"/>
</dbReference>
<evidence type="ECO:0000313" key="1">
    <source>
        <dbReference type="EMBL" id="MER3120790.1"/>
    </source>
</evidence>
<dbReference type="EMBL" id="JBEOME010000002">
    <property type="protein sequence ID" value="MER3120790.1"/>
    <property type="molecule type" value="Genomic_DNA"/>
</dbReference>
<organism evidence="1 2">
    <name type="scientific">Bacillus altitudinis</name>
    <dbReference type="NCBI Taxonomy" id="293387"/>
    <lineage>
        <taxon>Bacteria</taxon>
        <taxon>Bacillati</taxon>
        <taxon>Bacillota</taxon>
        <taxon>Bacilli</taxon>
        <taxon>Bacillales</taxon>
        <taxon>Bacillaceae</taxon>
        <taxon>Bacillus</taxon>
    </lineage>
</organism>
<dbReference type="RefSeq" id="WP_350385232.1">
    <property type="nucleotide sequence ID" value="NZ_JBEOME010000002.1"/>
</dbReference>
<proteinExistence type="predicted"/>
<sequence length="89" mass="10423">MQIFYYDENYLYLGEDAIEDFEDIPENATDIPPKGFYLPKFNPEKDEWSESATQEYIDDLQPVIQPSEIEVLRQQHAELVFTLMMGGVI</sequence>
<keyword evidence="2" id="KW-1185">Reference proteome</keyword>
<reference evidence="1 2" key="1">
    <citation type="submission" date="2024-06" db="EMBL/GenBank/DDBJ databases">
        <title>Construction of an artificial bacterial consortium using nitrogen cycle bacteria from Cuatro Cienegas Basin and a mangrove forest.</title>
        <authorList>
            <person name="Aguilera-Najera D."/>
            <person name="Marquez-Cianci L."/>
            <person name="Martinez-Perez E."/>
            <person name="Rosas-Barrera M."/>
            <person name="Rodriguez-Cruz U.E."/>
            <person name="Tapia-Lopez R."/>
            <person name="Eguiarte L.E."/>
            <person name="Souza-Saldivar V."/>
        </authorList>
    </citation>
    <scope>NUCLEOTIDE SEQUENCE [LARGE SCALE GENOMIC DNA]</scope>
    <source>
        <strain evidence="1 2">S14-15</strain>
    </source>
</reference>
<name>A0ABV1S2M7_BACAB</name>
<accession>A0ABV1S2M7</accession>
<protein>
    <submittedName>
        <fullName evidence="1">Uncharacterized protein</fullName>
    </submittedName>
</protein>